<dbReference type="PANTHER" id="PTHR37817:SF1">
    <property type="entry name" value="N-ACETYLTRANSFERASE EIS"/>
    <property type="match status" value="1"/>
</dbReference>
<dbReference type="InterPro" id="IPR016181">
    <property type="entry name" value="Acyl_CoA_acyltransferase"/>
</dbReference>
<reference evidence="2 3" key="1">
    <citation type="submission" date="2021-03" db="EMBL/GenBank/DDBJ databases">
        <title>Genomic Encyclopedia of Type Strains, Phase IV (KMG-IV): sequencing the most valuable type-strain genomes for metagenomic binning, comparative biology and taxonomic classification.</title>
        <authorList>
            <person name="Goeker M."/>
        </authorList>
    </citation>
    <scope>NUCLEOTIDE SEQUENCE [LARGE SCALE GENOMIC DNA]</scope>
    <source>
        <strain evidence="2 3">DSM 27512</strain>
    </source>
</reference>
<dbReference type="SUPFAM" id="SSF55729">
    <property type="entry name" value="Acyl-CoA N-acyltransferases (Nat)"/>
    <property type="match status" value="1"/>
</dbReference>
<dbReference type="Pfam" id="PF13527">
    <property type="entry name" value="Acetyltransf_9"/>
    <property type="match status" value="1"/>
</dbReference>
<dbReference type="Gene3D" id="3.30.1050.10">
    <property type="entry name" value="SCP2 sterol-binding domain"/>
    <property type="match status" value="1"/>
</dbReference>
<dbReference type="InterPro" id="IPR041380">
    <property type="entry name" value="Acetyltransf_17"/>
</dbReference>
<dbReference type="PROSITE" id="PS51186">
    <property type="entry name" value="GNAT"/>
    <property type="match status" value="1"/>
</dbReference>
<name>A0ABS4KEW6_9FIRM</name>
<accession>A0ABS4KEW6</accession>
<evidence type="ECO:0000313" key="3">
    <source>
        <dbReference type="Proteomes" id="UP001314903"/>
    </source>
</evidence>
<dbReference type="InterPro" id="IPR000182">
    <property type="entry name" value="GNAT_dom"/>
</dbReference>
<organism evidence="2 3">
    <name type="scientific">Acetoanaerobium pronyense</name>
    <dbReference type="NCBI Taxonomy" id="1482736"/>
    <lineage>
        <taxon>Bacteria</taxon>
        <taxon>Bacillati</taxon>
        <taxon>Bacillota</taxon>
        <taxon>Clostridia</taxon>
        <taxon>Peptostreptococcales</taxon>
        <taxon>Filifactoraceae</taxon>
        <taxon>Acetoanaerobium</taxon>
    </lineage>
</organism>
<feature type="domain" description="N-acetyltransferase" evidence="1">
    <location>
        <begin position="1"/>
        <end position="142"/>
    </location>
</feature>
<dbReference type="SUPFAM" id="SSF55718">
    <property type="entry name" value="SCP-like"/>
    <property type="match status" value="1"/>
</dbReference>
<keyword evidence="3" id="KW-1185">Reference proteome</keyword>
<dbReference type="Pfam" id="PF17668">
    <property type="entry name" value="Acetyltransf_17"/>
    <property type="match status" value="1"/>
</dbReference>
<dbReference type="EMBL" id="JAGGLI010000001">
    <property type="protein sequence ID" value="MBP2026306.1"/>
    <property type="molecule type" value="Genomic_DNA"/>
</dbReference>
<dbReference type="InterPro" id="IPR036527">
    <property type="entry name" value="SCP2_sterol-bd_dom_sf"/>
</dbReference>
<dbReference type="Pfam" id="PF13530">
    <property type="entry name" value="SCP2_2"/>
    <property type="match status" value="1"/>
</dbReference>
<dbReference type="Gene3D" id="3.40.630.30">
    <property type="match status" value="2"/>
</dbReference>
<comment type="caution">
    <text evidence="2">The sequence shown here is derived from an EMBL/GenBank/DDBJ whole genome shotgun (WGS) entry which is preliminary data.</text>
</comment>
<dbReference type="RefSeq" id="WP_209658226.1">
    <property type="nucleotide sequence ID" value="NZ_JAGGLI010000001.1"/>
</dbReference>
<sequence>MGFRYAEEKDIQIIRELWMYSFNEDASSTDYYFENRYSKDYNALWDEEEIKASLQLNPYTLSIKGKKEKTSYVVGISVYPEHRGKKLTTKLLKASLLDLIERGGAISLLMPIDTDIYRRYGYENCFDMEVYNLSIRDIKIRKDRAEKTKRVREITKQDIKDIQNIYSSASKNWDNYIERDEDYFKELFKEVKSEAGEIFISYDKDEGATGYMIFYPKFEGGSKGFVREMFYKNSSSLNTFLSIIKSHRTQFKDVEICQEKDSYLKDFWGYDNKIKVNIKPFMMARIINPALFLNNMGIKNKIPLKMKIIDSFLDINNKAFIISENDVIESNDENNIDFIIDIGSLTQIALGYIGIENAVFTEKIVFLEPEKKENIVSALKEIFPNTKSFINDYI</sequence>
<dbReference type="InterPro" id="IPR025559">
    <property type="entry name" value="Eis_dom"/>
</dbReference>
<dbReference type="PANTHER" id="PTHR37817">
    <property type="entry name" value="N-ACETYLTRANSFERASE EIS"/>
    <property type="match status" value="1"/>
</dbReference>
<evidence type="ECO:0000259" key="1">
    <source>
        <dbReference type="PROSITE" id="PS51186"/>
    </source>
</evidence>
<dbReference type="InterPro" id="IPR051554">
    <property type="entry name" value="Acetyltransferase_Eis"/>
</dbReference>
<protein>
    <submittedName>
        <fullName evidence="2">Acetyltransferase</fullName>
    </submittedName>
</protein>
<dbReference type="Proteomes" id="UP001314903">
    <property type="component" value="Unassembled WGS sequence"/>
</dbReference>
<gene>
    <name evidence="2" type="ORF">J2Z35_000095</name>
</gene>
<proteinExistence type="predicted"/>
<dbReference type="CDD" id="cd04301">
    <property type="entry name" value="NAT_SF"/>
    <property type="match status" value="1"/>
</dbReference>
<evidence type="ECO:0000313" key="2">
    <source>
        <dbReference type="EMBL" id="MBP2026306.1"/>
    </source>
</evidence>